<organism evidence="2 3">
    <name type="scientific">Mycobacteroides abscessus</name>
    <dbReference type="NCBI Taxonomy" id="36809"/>
    <lineage>
        <taxon>Bacteria</taxon>
        <taxon>Bacillati</taxon>
        <taxon>Actinomycetota</taxon>
        <taxon>Actinomycetes</taxon>
        <taxon>Mycobacteriales</taxon>
        <taxon>Mycobacteriaceae</taxon>
        <taxon>Mycobacteroides</taxon>
    </lineage>
</organism>
<evidence type="ECO:0000256" key="1">
    <source>
        <dbReference type="SAM" id="MobiDB-lite"/>
    </source>
</evidence>
<name>A0ABD7HHV1_9MYCO</name>
<reference evidence="2 3" key="1">
    <citation type="submission" date="2018-08" db="EMBL/GenBank/DDBJ databases">
        <title>Linezolid Resistance in Mycobacterium abscessus: MIC Distribution and Comprehensive Investigation of Resistance Mechanisms.</title>
        <authorList>
            <person name="Ye M."/>
            <person name="Xu L."/>
            <person name="Zou Y."/>
            <person name="Li B."/>
            <person name="Guo Q."/>
            <person name="Zhang Y."/>
            <person name="Zhan M."/>
            <person name="Xu B."/>
            <person name="Yu F."/>
            <person name="Zhang Z."/>
            <person name="Chu H."/>
        </authorList>
    </citation>
    <scope>NUCLEOTIDE SEQUENCE [LARGE SCALE GENOMIC DNA]</scope>
    <source>
        <strain evidence="2 3">G143</strain>
    </source>
</reference>
<dbReference type="Gene3D" id="3.40.50.620">
    <property type="entry name" value="HUPs"/>
    <property type="match status" value="1"/>
</dbReference>
<comment type="caution">
    <text evidence="2">The sequence shown here is derived from an EMBL/GenBank/DDBJ whole genome shotgun (WGS) entry which is preliminary data.</text>
</comment>
<evidence type="ECO:0000313" key="3">
    <source>
        <dbReference type="Proteomes" id="UP000284557"/>
    </source>
</evidence>
<proteinExistence type="predicted"/>
<accession>A0ABD7HHV1</accession>
<sequence length="361" mass="40418">MSGNTRESRHRQPAPTLPLGYADDVPIVHDPLDPHPEIPTPIELVMSLTLSERKERNKALVALSRSKFEYAMDRYLSGKNVVAICALVSGGDDSYTVANVFRDVTTHHVHANTETGIEATREFVRATAANWDMPLIEHRPKPGQGYFDLVRGNVMARSRKTGELTRSWPGGFPGPAAHAIMYQRLKQRALERIPHDFGISGSRKDRLVFIAGRRRPESKVRATVPYHDGYGTIDWTSPMAVWHKADLRTYRLMNPEIPRNPVARTLGMSGECGCLANASPGEPERWRQAFPDDPFIIKVGEVETEIADREDIPDHRKRWGWGGAYADPDEIEAFARNAVCSSSCGHDPLLDMMDPLFEVDA</sequence>
<dbReference type="AlphaFoldDB" id="A0ABD7HHV1"/>
<dbReference type="SUPFAM" id="SSF52402">
    <property type="entry name" value="Adenine nucleotide alpha hydrolases-like"/>
    <property type="match status" value="1"/>
</dbReference>
<dbReference type="InterPro" id="IPR014729">
    <property type="entry name" value="Rossmann-like_a/b/a_fold"/>
</dbReference>
<gene>
    <name evidence="2" type="ORF">D2E76_24020</name>
</gene>
<dbReference type="Proteomes" id="UP000284557">
    <property type="component" value="Unassembled WGS sequence"/>
</dbReference>
<feature type="region of interest" description="Disordered" evidence="1">
    <location>
        <begin position="1"/>
        <end position="20"/>
    </location>
</feature>
<dbReference type="RefSeq" id="WP_100459012.1">
    <property type="nucleotide sequence ID" value="NZ_QXBN01000026.1"/>
</dbReference>
<dbReference type="EMBL" id="QXBN01000026">
    <property type="protein sequence ID" value="RIT32112.1"/>
    <property type="molecule type" value="Genomic_DNA"/>
</dbReference>
<evidence type="ECO:0000313" key="2">
    <source>
        <dbReference type="EMBL" id="RIT32112.1"/>
    </source>
</evidence>
<protein>
    <recommendedName>
        <fullName evidence="4">Phosphoadenosine phosphosulfate reductase</fullName>
    </recommendedName>
</protein>
<evidence type="ECO:0008006" key="4">
    <source>
        <dbReference type="Google" id="ProtNLM"/>
    </source>
</evidence>